<dbReference type="SUPFAM" id="SSF53800">
    <property type="entry name" value="Chelatase"/>
    <property type="match status" value="1"/>
</dbReference>
<keyword evidence="2" id="KW-0456">Lyase</keyword>
<dbReference type="GO" id="GO:0016829">
    <property type="term" value="F:lyase activity"/>
    <property type="evidence" value="ECO:0007669"/>
    <property type="project" value="UniProtKB-KW"/>
</dbReference>
<dbReference type="Gene3D" id="3.40.50.1400">
    <property type="match status" value="1"/>
</dbReference>
<gene>
    <name evidence="3" type="ORF">D3M95_10340</name>
</gene>
<evidence type="ECO:0000313" key="4">
    <source>
        <dbReference type="Proteomes" id="UP000285278"/>
    </source>
</evidence>
<dbReference type="PANTHER" id="PTHR33542">
    <property type="entry name" value="SIROHYDROCHLORIN FERROCHELATASE, CHLOROPLASTIC"/>
    <property type="match status" value="1"/>
</dbReference>
<dbReference type="Proteomes" id="UP000285278">
    <property type="component" value="Unassembled WGS sequence"/>
</dbReference>
<evidence type="ECO:0008006" key="5">
    <source>
        <dbReference type="Google" id="ProtNLM"/>
    </source>
</evidence>
<dbReference type="OrthoDB" id="482456at2"/>
<proteinExistence type="predicted"/>
<name>A0A418Q4V5_9CORY</name>
<organism evidence="3 4">
    <name type="scientific">Corynebacterium falsenii</name>
    <dbReference type="NCBI Taxonomy" id="108486"/>
    <lineage>
        <taxon>Bacteria</taxon>
        <taxon>Bacillati</taxon>
        <taxon>Actinomycetota</taxon>
        <taxon>Actinomycetes</taxon>
        <taxon>Mycobacteriales</taxon>
        <taxon>Corynebacteriaceae</taxon>
        <taxon>Corynebacterium</taxon>
    </lineage>
</organism>
<comment type="caution">
    <text evidence="3">The sequence shown here is derived from an EMBL/GenBank/DDBJ whole genome shotgun (WGS) entry which is preliminary data.</text>
</comment>
<dbReference type="InterPro" id="IPR002762">
    <property type="entry name" value="CbiX-like"/>
</dbReference>
<dbReference type="Pfam" id="PF01903">
    <property type="entry name" value="CbiX"/>
    <property type="match status" value="1"/>
</dbReference>
<dbReference type="PANTHER" id="PTHR33542:SF3">
    <property type="entry name" value="SIROHYDROCHLORIN FERROCHELATASE, CHLOROPLASTIC"/>
    <property type="match status" value="1"/>
</dbReference>
<sequence>MARPIICFAHGSRHPHADQAVQEIADAVRQGSGAGAYPAYLDFNPRTLTNVAHLLRADGYDEATVVPLLFTDAFHMRHDVPAAIDEAEAATGITLHLAKGLGTGETMVRVASDHIRNYLQPQHTKIALFNVGKPVPDFAQRLAAATTAREARSFSLNDRDELLAYADPADTLVVPLFVCPGVLWDQLCERMPSGLARAPHLGAAVAPAVIAQAQH</sequence>
<evidence type="ECO:0000313" key="3">
    <source>
        <dbReference type="EMBL" id="RIX33462.1"/>
    </source>
</evidence>
<dbReference type="InterPro" id="IPR050963">
    <property type="entry name" value="Sirohydro_Cobaltochel/CbiX"/>
</dbReference>
<protein>
    <recommendedName>
        <fullName evidence="5">Sirohydrochlorin chelatase</fullName>
    </recommendedName>
</protein>
<dbReference type="AlphaFoldDB" id="A0A418Q4V5"/>
<reference evidence="3 4" key="1">
    <citation type="submission" date="2018-09" db="EMBL/GenBank/DDBJ databases">
        <title>Optimization and identification of Corynebacterium falsenii FN1-14 from fish paste.</title>
        <authorList>
            <person name="Daroonpunt R."/>
            <person name="Tanasupawat S."/>
        </authorList>
    </citation>
    <scope>NUCLEOTIDE SEQUENCE [LARGE SCALE GENOMIC DNA]</scope>
    <source>
        <strain evidence="3 4">FN1-14</strain>
    </source>
</reference>
<evidence type="ECO:0000256" key="2">
    <source>
        <dbReference type="ARBA" id="ARBA00023239"/>
    </source>
</evidence>
<dbReference type="CDD" id="cd03416">
    <property type="entry name" value="CbiX_SirB_N"/>
    <property type="match status" value="1"/>
</dbReference>
<evidence type="ECO:0000256" key="1">
    <source>
        <dbReference type="ARBA" id="ARBA00022723"/>
    </source>
</evidence>
<dbReference type="GO" id="GO:0046872">
    <property type="term" value="F:metal ion binding"/>
    <property type="evidence" value="ECO:0007669"/>
    <property type="project" value="UniProtKB-KW"/>
</dbReference>
<dbReference type="STRING" id="1451189.CFAL_01545"/>
<keyword evidence="4" id="KW-1185">Reference proteome</keyword>
<dbReference type="RefSeq" id="WP_119665278.1">
    <property type="nucleotide sequence ID" value="NZ_QXJK01000015.1"/>
</dbReference>
<dbReference type="EMBL" id="QXJK01000015">
    <property type="protein sequence ID" value="RIX33462.1"/>
    <property type="molecule type" value="Genomic_DNA"/>
</dbReference>
<accession>A0A418Q4V5</accession>
<keyword evidence="1" id="KW-0479">Metal-binding</keyword>